<evidence type="ECO:0000256" key="1">
    <source>
        <dbReference type="SAM" id="MobiDB-lite"/>
    </source>
</evidence>
<feature type="compositionally biased region" description="Polar residues" evidence="1">
    <location>
        <begin position="121"/>
        <end position="152"/>
    </location>
</feature>
<dbReference type="AlphaFoldDB" id="A0AAV7P3Z8"/>
<feature type="region of interest" description="Disordered" evidence="1">
    <location>
        <begin position="76"/>
        <end position="152"/>
    </location>
</feature>
<reference evidence="2" key="1">
    <citation type="journal article" date="2022" name="bioRxiv">
        <title>Sequencing and chromosome-scale assembly of the giantPleurodeles waltlgenome.</title>
        <authorList>
            <person name="Brown T."/>
            <person name="Elewa A."/>
            <person name="Iarovenko S."/>
            <person name="Subramanian E."/>
            <person name="Araus A.J."/>
            <person name="Petzold A."/>
            <person name="Susuki M."/>
            <person name="Suzuki K.-i.T."/>
            <person name="Hayashi T."/>
            <person name="Toyoda A."/>
            <person name="Oliveira C."/>
            <person name="Osipova E."/>
            <person name="Leigh N.D."/>
            <person name="Simon A."/>
            <person name="Yun M.H."/>
        </authorList>
    </citation>
    <scope>NUCLEOTIDE SEQUENCE</scope>
    <source>
        <strain evidence="2">20211129_DDA</strain>
        <tissue evidence="2">Liver</tissue>
    </source>
</reference>
<sequence>MQYLWATVNPGFQIPDDLQRRKTAKLKNPAEEKEDDNSFGPSPTGLSPTSEKLKQLHILQAQQPLSTQRTAQHLRRIKNSCGQRTCPTKKEETIFKRTPTSLQERESHHPPDSPGLCPEKPTTQRGSPGDSNNVSTLGLPSCTPTTTPAEGI</sequence>
<feature type="compositionally biased region" description="Polar residues" evidence="1">
    <location>
        <begin position="39"/>
        <end position="50"/>
    </location>
</feature>
<organism evidence="2 3">
    <name type="scientific">Pleurodeles waltl</name>
    <name type="common">Iberian ribbed newt</name>
    <dbReference type="NCBI Taxonomy" id="8319"/>
    <lineage>
        <taxon>Eukaryota</taxon>
        <taxon>Metazoa</taxon>
        <taxon>Chordata</taxon>
        <taxon>Craniata</taxon>
        <taxon>Vertebrata</taxon>
        <taxon>Euteleostomi</taxon>
        <taxon>Amphibia</taxon>
        <taxon>Batrachia</taxon>
        <taxon>Caudata</taxon>
        <taxon>Salamandroidea</taxon>
        <taxon>Salamandridae</taxon>
        <taxon>Pleurodelinae</taxon>
        <taxon>Pleurodeles</taxon>
    </lineage>
</organism>
<gene>
    <name evidence="2" type="ORF">NDU88_001470</name>
</gene>
<accession>A0AAV7P3Z8</accession>
<dbReference type="EMBL" id="JANPWB010000011">
    <property type="protein sequence ID" value="KAJ1122997.1"/>
    <property type="molecule type" value="Genomic_DNA"/>
</dbReference>
<protein>
    <submittedName>
        <fullName evidence="2">Uncharacterized protein</fullName>
    </submittedName>
</protein>
<proteinExistence type="predicted"/>
<evidence type="ECO:0000313" key="2">
    <source>
        <dbReference type="EMBL" id="KAJ1122997.1"/>
    </source>
</evidence>
<dbReference type="Proteomes" id="UP001066276">
    <property type="component" value="Chromosome 7"/>
</dbReference>
<comment type="caution">
    <text evidence="2">The sequence shown here is derived from an EMBL/GenBank/DDBJ whole genome shotgun (WGS) entry which is preliminary data.</text>
</comment>
<keyword evidence="3" id="KW-1185">Reference proteome</keyword>
<feature type="region of interest" description="Disordered" evidence="1">
    <location>
        <begin position="10"/>
        <end position="52"/>
    </location>
</feature>
<name>A0AAV7P3Z8_PLEWA</name>
<evidence type="ECO:0000313" key="3">
    <source>
        <dbReference type="Proteomes" id="UP001066276"/>
    </source>
</evidence>